<keyword evidence="3" id="KW-1185">Reference proteome</keyword>
<evidence type="ECO:0000313" key="2">
    <source>
        <dbReference type="EMBL" id="CAA7259354.1"/>
    </source>
</evidence>
<dbReference type="EMBL" id="CACVBS010000024">
    <property type="protein sequence ID" value="CAA7259354.1"/>
    <property type="molecule type" value="Genomic_DNA"/>
</dbReference>
<gene>
    <name evidence="2" type="ORF">AAE3_LOCUS1757</name>
</gene>
<feature type="compositionally biased region" description="Low complexity" evidence="1">
    <location>
        <begin position="40"/>
        <end position="57"/>
    </location>
</feature>
<protein>
    <submittedName>
        <fullName evidence="2">Uncharacterized protein</fullName>
    </submittedName>
</protein>
<accession>A0A8S0W253</accession>
<evidence type="ECO:0000256" key="1">
    <source>
        <dbReference type="SAM" id="MobiDB-lite"/>
    </source>
</evidence>
<dbReference type="AlphaFoldDB" id="A0A8S0W253"/>
<proteinExistence type="predicted"/>
<feature type="compositionally biased region" description="Polar residues" evidence="1">
    <location>
        <begin position="66"/>
        <end position="76"/>
    </location>
</feature>
<dbReference type="Proteomes" id="UP000467700">
    <property type="component" value="Unassembled WGS sequence"/>
</dbReference>
<sequence>MRIDIQAGRSDRVVPTDPKLPALPPFRRSMQPRSSADILAKAPTKPTTKPTTKSTTTKSRHKRPAASTNIEQRLSFSSLSGTGPSNTTNTSEHLTFGNPEPAQHQFNFRFKASKLSASAPEASGTHDDGVLRDLGTVEQAVDFVGGEFSGAKEPNPTTFPLSAARAEEPPRTRILRTERIEKVLALLKENRMSPFDLFVEILDEFKPEYFAYRSELYKGSNKKLDTILNHIAGAEAGKRKLWAWMRPHAL</sequence>
<comment type="caution">
    <text evidence="2">The sequence shown here is derived from an EMBL/GenBank/DDBJ whole genome shotgun (WGS) entry which is preliminary data.</text>
</comment>
<reference evidence="2 3" key="1">
    <citation type="submission" date="2020-01" db="EMBL/GenBank/DDBJ databases">
        <authorList>
            <person name="Gupta K D."/>
        </authorList>
    </citation>
    <scope>NUCLEOTIDE SEQUENCE [LARGE SCALE GENOMIC DNA]</scope>
</reference>
<feature type="compositionally biased region" description="Low complexity" evidence="1">
    <location>
        <begin position="77"/>
        <end position="91"/>
    </location>
</feature>
<feature type="compositionally biased region" description="Basic and acidic residues" evidence="1">
    <location>
        <begin position="1"/>
        <end position="14"/>
    </location>
</feature>
<organism evidence="2 3">
    <name type="scientific">Cyclocybe aegerita</name>
    <name type="common">Black poplar mushroom</name>
    <name type="synonym">Agrocybe aegerita</name>
    <dbReference type="NCBI Taxonomy" id="1973307"/>
    <lineage>
        <taxon>Eukaryota</taxon>
        <taxon>Fungi</taxon>
        <taxon>Dikarya</taxon>
        <taxon>Basidiomycota</taxon>
        <taxon>Agaricomycotina</taxon>
        <taxon>Agaricomycetes</taxon>
        <taxon>Agaricomycetidae</taxon>
        <taxon>Agaricales</taxon>
        <taxon>Agaricineae</taxon>
        <taxon>Bolbitiaceae</taxon>
        <taxon>Cyclocybe</taxon>
    </lineage>
</organism>
<name>A0A8S0W253_CYCAE</name>
<evidence type="ECO:0000313" key="3">
    <source>
        <dbReference type="Proteomes" id="UP000467700"/>
    </source>
</evidence>
<feature type="region of interest" description="Disordered" evidence="1">
    <location>
        <begin position="1"/>
        <end position="101"/>
    </location>
</feature>
<dbReference type="OrthoDB" id="3070367at2759"/>